<evidence type="ECO:0008006" key="2">
    <source>
        <dbReference type="Google" id="ProtNLM"/>
    </source>
</evidence>
<proteinExistence type="predicted"/>
<reference evidence="1" key="1">
    <citation type="submission" date="2018-06" db="EMBL/GenBank/DDBJ databases">
        <authorList>
            <person name="Zhirakovskaya E."/>
        </authorList>
    </citation>
    <scope>NUCLEOTIDE SEQUENCE</scope>
</reference>
<dbReference type="AlphaFoldDB" id="A0A3B0SES5"/>
<sequence length="109" mass="11694">MRRIWDGVGATLRAIRLRGLAEDSAAFATTLEIAPTYGDDLWAERAATASAGGERVVFVAEVNGTVEAMVGACVREDETSATLYGMWVARSCAVRASRMPSLERSKRGV</sequence>
<gene>
    <name evidence="1" type="ORF">MNBD_ACTINO02-454</name>
</gene>
<organism evidence="1">
    <name type="scientific">hydrothermal vent metagenome</name>
    <dbReference type="NCBI Taxonomy" id="652676"/>
    <lineage>
        <taxon>unclassified sequences</taxon>
        <taxon>metagenomes</taxon>
        <taxon>ecological metagenomes</taxon>
    </lineage>
</organism>
<evidence type="ECO:0000313" key="1">
    <source>
        <dbReference type="EMBL" id="VAV99456.1"/>
    </source>
</evidence>
<protein>
    <recommendedName>
        <fullName evidence="2">N-acetyltransferase domain-containing protein</fullName>
    </recommendedName>
</protein>
<name>A0A3B0SES5_9ZZZZ</name>
<dbReference type="EMBL" id="UOEK01000164">
    <property type="protein sequence ID" value="VAV99456.1"/>
    <property type="molecule type" value="Genomic_DNA"/>
</dbReference>
<accession>A0A3B0SES5</accession>